<name>A0A9J6F6L0_HAELO</name>
<proteinExistence type="predicted"/>
<keyword evidence="2" id="KW-1185">Reference proteome</keyword>
<evidence type="ECO:0000313" key="1">
    <source>
        <dbReference type="EMBL" id="KAH9359622.1"/>
    </source>
</evidence>
<protein>
    <recommendedName>
        <fullName evidence="3">Reverse transcriptase domain-containing protein</fullName>
    </recommendedName>
</protein>
<reference evidence="1 2" key="1">
    <citation type="journal article" date="2020" name="Cell">
        <title>Large-Scale Comparative Analyses of Tick Genomes Elucidate Their Genetic Diversity and Vector Capacities.</title>
        <authorList>
            <consortium name="Tick Genome and Microbiome Consortium (TIGMIC)"/>
            <person name="Jia N."/>
            <person name="Wang J."/>
            <person name="Shi W."/>
            <person name="Du L."/>
            <person name="Sun Y."/>
            <person name="Zhan W."/>
            <person name="Jiang J.F."/>
            <person name="Wang Q."/>
            <person name="Zhang B."/>
            <person name="Ji P."/>
            <person name="Bell-Sakyi L."/>
            <person name="Cui X.M."/>
            <person name="Yuan T.T."/>
            <person name="Jiang B.G."/>
            <person name="Yang W.F."/>
            <person name="Lam T.T."/>
            <person name="Chang Q.C."/>
            <person name="Ding S.J."/>
            <person name="Wang X.J."/>
            <person name="Zhu J.G."/>
            <person name="Ruan X.D."/>
            <person name="Zhao L."/>
            <person name="Wei J.T."/>
            <person name="Ye R.Z."/>
            <person name="Que T.C."/>
            <person name="Du C.H."/>
            <person name="Zhou Y.H."/>
            <person name="Cheng J.X."/>
            <person name="Dai P.F."/>
            <person name="Guo W.B."/>
            <person name="Han X.H."/>
            <person name="Huang E.J."/>
            <person name="Li L.F."/>
            <person name="Wei W."/>
            <person name="Gao Y.C."/>
            <person name="Liu J.Z."/>
            <person name="Shao H.Z."/>
            <person name="Wang X."/>
            <person name="Wang C.C."/>
            <person name="Yang T.C."/>
            <person name="Huo Q.B."/>
            <person name="Li W."/>
            <person name="Chen H.Y."/>
            <person name="Chen S.E."/>
            <person name="Zhou L.G."/>
            <person name="Ni X.B."/>
            <person name="Tian J.H."/>
            <person name="Sheng Y."/>
            <person name="Liu T."/>
            <person name="Pan Y.S."/>
            <person name="Xia L.Y."/>
            <person name="Li J."/>
            <person name="Zhao F."/>
            <person name="Cao W.C."/>
        </authorList>
    </citation>
    <scope>NUCLEOTIDE SEQUENCE [LARGE SCALE GENOMIC DNA]</scope>
    <source>
        <strain evidence="1">HaeL-2018</strain>
    </source>
</reference>
<evidence type="ECO:0000313" key="2">
    <source>
        <dbReference type="Proteomes" id="UP000821853"/>
    </source>
</evidence>
<dbReference type="Proteomes" id="UP000821853">
    <property type="component" value="Chromosome 1"/>
</dbReference>
<accession>A0A9J6F6L0</accession>
<organism evidence="1 2">
    <name type="scientific">Haemaphysalis longicornis</name>
    <name type="common">Bush tick</name>
    <dbReference type="NCBI Taxonomy" id="44386"/>
    <lineage>
        <taxon>Eukaryota</taxon>
        <taxon>Metazoa</taxon>
        <taxon>Ecdysozoa</taxon>
        <taxon>Arthropoda</taxon>
        <taxon>Chelicerata</taxon>
        <taxon>Arachnida</taxon>
        <taxon>Acari</taxon>
        <taxon>Parasitiformes</taxon>
        <taxon>Ixodida</taxon>
        <taxon>Ixodoidea</taxon>
        <taxon>Ixodidae</taxon>
        <taxon>Haemaphysalinae</taxon>
        <taxon>Haemaphysalis</taxon>
    </lineage>
</organism>
<dbReference type="AlphaFoldDB" id="A0A9J6F6L0"/>
<gene>
    <name evidence="1" type="ORF">HPB48_007276</name>
</gene>
<dbReference type="PANTHER" id="PTHR19446">
    <property type="entry name" value="REVERSE TRANSCRIPTASES"/>
    <property type="match status" value="1"/>
</dbReference>
<dbReference type="OrthoDB" id="6435567at2759"/>
<sequence length="127" mass="14412">MLRNLPVALREELLDNINEIWIHGQVPASLKHAVITPILKPKKHPSDMANLPPISLKSSLCKIIERMAVTRLNYHLEEEAEHIHTCQTGFRHNLGTLNSLFLLGRILRKTNHKRPHVMVALGSPQSL</sequence>
<comment type="caution">
    <text evidence="1">The sequence shown here is derived from an EMBL/GenBank/DDBJ whole genome shotgun (WGS) entry which is preliminary data.</text>
</comment>
<dbReference type="VEuPathDB" id="VectorBase:HLOH_051075"/>
<dbReference type="OMA" id="NINEIWI"/>
<evidence type="ECO:0008006" key="3">
    <source>
        <dbReference type="Google" id="ProtNLM"/>
    </source>
</evidence>
<dbReference type="EMBL" id="JABSTR010000001">
    <property type="protein sequence ID" value="KAH9359622.1"/>
    <property type="molecule type" value="Genomic_DNA"/>
</dbReference>